<dbReference type="Proteomes" id="UP000094336">
    <property type="component" value="Unassembled WGS sequence"/>
</dbReference>
<gene>
    <name evidence="2" type="ORF">BABINDRAFT_162158</name>
</gene>
<protein>
    <submittedName>
        <fullName evidence="2">Uncharacterized protein</fullName>
    </submittedName>
</protein>
<feature type="region of interest" description="Disordered" evidence="1">
    <location>
        <begin position="1"/>
        <end position="23"/>
    </location>
</feature>
<reference evidence="3" key="1">
    <citation type="submission" date="2016-05" db="EMBL/GenBank/DDBJ databases">
        <title>Comparative genomics of biotechnologically important yeasts.</title>
        <authorList>
            <consortium name="DOE Joint Genome Institute"/>
            <person name="Riley R."/>
            <person name="Haridas S."/>
            <person name="Wolfe K.H."/>
            <person name="Lopes M.R."/>
            <person name="Hittinger C.T."/>
            <person name="Goker M."/>
            <person name="Salamov A."/>
            <person name="Wisecaver J."/>
            <person name="Long T.M."/>
            <person name="Aerts A.L."/>
            <person name="Barry K."/>
            <person name="Choi C."/>
            <person name="Clum A."/>
            <person name="Coughlan A.Y."/>
            <person name="Deshpande S."/>
            <person name="Douglass A.P."/>
            <person name="Hanson S.J."/>
            <person name="Klenk H.-P."/>
            <person name="Labutti K."/>
            <person name="Lapidus A."/>
            <person name="Lindquist E."/>
            <person name="Lipzen A."/>
            <person name="Meier-Kolthoff J.P."/>
            <person name="Ohm R.A."/>
            <person name="Otillar R.P."/>
            <person name="Pangilinan J."/>
            <person name="Peng Y."/>
            <person name="Rokas A."/>
            <person name="Rosa C.A."/>
            <person name="Scheuner C."/>
            <person name="Sibirny A.A."/>
            <person name="Slot J.C."/>
            <person name="Stielow J.B."/>
            <person name="Sun H."/>
            <person name="Kurtzman C.P."/>
            <person name="Blackwell M."/>
            <person name="Grigoriev I.V."/>
            <person name="Jeffries T.W."/>
        </authorList>
    </citation>
    <scope>NUCLEOTIDE SEQUENCE [LARGE SCALE GENOMIC DNA]</scope>
    <source>
        <strain evidence="3">NRRL Y-12698</strain>
    </source>
</reference>
<accession>A0A1E3QN36</accession>
<feature type="compositionally biased region" description="Basic and acidic residues" evidence="1">
    <location>
        <begin position="51"/>
        <end position="61"/>
    </location>
</feature>
<dbReference type="RefSeq" id="XP_018984421.1">
    <property type="nucleotide sequence ID" value="XM_019129203.1"/>
</dbReference>
<evidence type="ECO:0000256" key="1">
    <source>
        <dbReference type="SAM" id="MobiDB-lite"/>
    </source>
</evidence>
<feature type="region of interest" description="Disordered" evidence="1">
    <location>
        <begin position="36"/>
        <end position="70"/>
    </location>
</feature>
<dbReference type="AlphaFoldDB" id="A0A1E3QN36"/>
<sequence length="453" mass="52261">MDTPFPVEEPVTTDDLPRRRRGLSLTGLTTKLLQKATQQVDFEAGNPLRTSEPRRPAEKSPKLSKSPPPNTPEPVFWKYHVLHYGKDLYLSTNPGLNHVYCRNAPGYYVEVLFPDPDPMSRMERRSKAGYRLIFRNMDSDEVVVTVTRTPAVSGGTFIVDAPNFDSFVDFNKNFQIRSIRNIEENMREDPDEEAFTRSNSVRRRAPEPMALDAQKRSFHREAVPRRIEDEFLENYLEYSRLHGEIDEGSSITDTADLPNFELKLDANAAWNIGARPEFGRSAVKKLFAKLEGTPPEVYEHYKMQNEHFTYFYTKHPGLSATNFLVDVPNYYQLREDEETRLNFQKRVEVVAVFRPCDTGFSRKLKLKYSNMLKSDEKKYLMPEGEMPDEKDRMKYYRLADGVTVSNPVDDCPNKNKLGWVTVFNNDILKDPGMFELVLALTLSVGYGQYIDSI</sequence>
<dbReference type="OrthoDB" id="4087488at2759"/>
<evidence type="ECO:0000313" key="2">
    <source>
        <dbReference type="EMBL" id="ODQ79093.1"/>
    </source>
</evidence>
<proteinExistence type="predicted"/>
<name>A0A1E3QN36_9ASCO</name>
<organism evidence="2 3">
    <name type="scientific">Babjeviella inositovora NRRL Y-12698</name>
    <dbReference type="NCBI Taxonomy" id="984486"/>
    <lineage>
        <taxon>Eukaryota</taxon>
        <taxon>Fungi</taxon>
        <taxon>Dikarya</taxon>
        <taxon>Ascomycota</taxon>
        <taxon>Saccharomycotina</taxon>
        <taxon>Pichiomycetes</taxon>
        <taxon>Serinales incertae sedis</taxon>
        <taxon>Babjeviella</taxon>
    </lineage>
</organism>
<dbReference type="GeneID" id="30147056"/>
<evidence type="ECO:0000313" key="3">
    <source>
        <dbReference type="Proteomes" id="UP000094336"/>
    </source>
</evidence>
<dbReference type="EMBL" id="KV454433">
    <property type="protein sequence ID" value="ODQ79093.1"/>
    <property type="molecule type" value="Genomic_DNA"/>
</dbReference>
<keyword evidence="3" id="KW-1185">Reference proteome</keyword>
<dbReference type="STRING" id="984486.A0A1E3QN36"/>